<protein>
    <submittedName>
        <fullName evidence="1">Uncharacterized protein</fullName>
    </submittedName>
</protein>
<proteinExistence type="predicted"/>
<comment type="caution">
    <text evidence="1">The sequence shown here is derived from an EMBL/GenBank/DDBJ whole genome shotgun (WGS) entry which is preliminary data.</text>
</comment>
<accession>A0A0F8ZID2</accession>
<name>A0A0F8ZID2_9ZZZZ</name>
<dbReference type="EMBL" id="LAZR01051136">
    <property type="protein sequence ID" value="KKK85805.1"/>
    <property type="molecule type" value="Genomic_DNA"/>
</dbReference>
<gene>
    <name evidence="1" type="ORF">LCGC14_2769580</name>
</gene>
<organism evidence="1">
    <name type="scientific">marine sediment metagenome</name>
    <dbReference type="NCBI Taxonomy" id="412755"/>
    <lineage>
        <taxon>unclassified sequences</taxon>
        <taxon>metagenomes</taxon>
        <taxon>ecological metagenomes</taxon>
    </lineage>
</organism>
<dbReference type="AlphaFoldDB" id="A0A0F8ZID2"/>
<evidence type="ECO:0000313" key="1">
    <source>
        <dbReference type="EMBL" id="KKK85805.1"/>
    </source>
</evidence>
<reference evidence="1" key="1">
    <citation type="journal article" date="2015" name="Nature">
        <title>Complex archaea that bridge the gap between prokaryotes and eukaryotes.</title>
        <authorList>
            <person name="Spang A."/>
            <person name="Saw J.H."/>
            <person name="Jorgensen S.L."/>
            <person name="Zaremba-Niedzwiedzka K."/>
            <person name="Martijn J."/>
            <person name="Lind A.E."/>
            <person name="van Eijk R."/>
            <person name="Schleper C."/>
            <person name="Guy L."/>
            <person name="Ettema T.J."/>
        </authorList>
    </citation>
    <scope>NUCLEOTIDE SEQUENCE</scope>
</reference>
<sequence length="88" mass="10276">MNKGRQIYRRLTVETLYKSNTFTIMINTRANGTSYYSLMHGLNCDHPIVYSNGSIAYDRPELLPKYVKKTAGRVLFEHWGKNKMETNK</sequence>